<dbReference type="GO" id="GO:0016787">
    <property type="term" value="F:hydrolase activity"/>
    <property type="evidence" value="ECO:0007669"/>
    <property type="project" value="InterPro"/>
</dbReference>
<dbReference type="InterPro" id="IPR002168">
    <property type="entry name" value="Lipase_GDXG_HIS_AS"/>
</dbReference>
<evidence type="ECO:0000313" key="3">
    <source>
        <dbReference type="Proteomes" id="UP000593567"/>
    </source>
</evidence>
<organism evidence="2 3">
    <name type="scientific">Bugula neritina</name>
    <name type="common">Brown bryozoan</name>
    <name type="synonym">Sertularia neritina</name>
    <dbReference type="NCBI Taxonomy" id="10212"/>
    <lineage>
        <taxon>Eukaryota</taxon>
        <taxon>Metazoa</taxon>
        <taxon>Spiralia</taxon>
        <taxon>Lophotrochozoa</taxon>
        <taxon>Bryozoa</taxon>
        <taxon>Gymnolaemata</taxon>
        <taxon>Cheilostomatida</taxon>
        <taxon>Flustrina</taxon>
        <taxon>Buguloidea</taxon>
        <taxon>Bugulidae</taxon>
        <taxon>Bugula</taxon>
    </lineage>
</organism>
<dbReference type="Gene3D" id="3.40.50.1820">
    <property type="entry name" value="alpha/beta hydrolase"/>
    <property type="match status" value="1"/>
</dbReference>
<keyword evidence="3" id="KW-1185">Reference proteome</keyword>
<comment type="similarity">
    <text evidence="1">Belongs to the 'GDXG' lipolytic enzyme family.</text>
</comment>
<gene>
    <name evidence="2" type="ORF">EB796_016255</name>
</gene>
<sequence length="111" mass="12417">MASTKDVELTAESQSYIDYTNQLKPLNLGQPLDAIRAANEEVAAKHRGDYVFNGTKEEVLVSGEQYQVPVTILRPQGTNESPKCIVIYFHGGGWVWSSRTTHMKLCEMISQ</sequence>
<evidence type="ECO:0000256" key="1">
    <source>
        <dbReference type="ARBA" id="ARBA00010515"/>
    </source>
</evidence>
<dbReference type="SUPFAM" id="SSF53474">
    <property type="entry name" value="alpha/beta-Hydrolases"/>
    <property type="match status" value="1"/>
</dbReference>
<evidence type="ECO:0008006" key="4">
    <source>
        <dbReference type="Google" id="ProtNLM"/>
    </source>
</evidence>
<dbReference type="AlphaFoldDB" id="A0A7J7JJ95"/>
<proteinExistence type="inferred from homology"/>
<name>A0A7J7JJ95_BUGNE</name>
<dbReference type="InterPro" id="IPR029058">
    <property type="entry name" value="AB_hydrolase_fold"/>
</dbReference>
<reference evidence="2" key="1">
    <citation type="submission" date="2020-06" db="EMBL/GenBank/DDBJ databases">
        <title>Draft genome of Bugula neritina, a colonial animal packing powerful symbionts and potential medicines.</title>
        <authorList>
            <person name="Rayko M."/>
        </authorList>
    </citation>
    <scope>NUCLEOTIDE SEQUENCE [LARGE SCALE GENOMIC DNA]</scope>
    <source>
        <strain evidence="2">Kwan_BN1</strain>
    </source>
</reference>
<dbReference type="EMBL" id="VXIV02002459">
    <property type="protein sequence ID" value="KAF6025448.1"/>
    <property type="molecule type" value="Genomic_DNA"/>
</dbReference>
<accession>A0A7J7JJ95</accession>
<evidence type="ECO:0000313" key="2">
    <source>
        <dbReference type="EMBL" id="KAF6025448.1"/>
    </source>
</evidence>
<dbReference type="PROSITE" id="PS01173">
    <property type="entry name" value="LIPASE_GDXG_HIS"/>
    <property type="match status" value="1"/>
</dbReference>
<dbReference type="Proteomes" id="UP000593567">
    <property type="component" value="Unassembled WGS sequence"/>
</dbReference>
<comment type="caution">
    <text evidence="2">The sequence shown here is derived from an EMBL/GenBank/DDBJ whole genome shotgun (WGS) entry which is preliminary data.</text>
</comment>
<dbReference type="OrthoDB" id="408631at2759"/>
<protein>
    <recommendedName>
        <fullName evidence="4">Alpha/beta hydrolase fold-3 domain-containing protein</fullName>
    </recommendedName>
</protein>